<organism evidence="1 2">
    <name type="scientific">Beggiatoa leptomitoformis</name>
    <dbReference type="NCBI Taxonomy" id="288004"/>
    <lineage>
        <taxon>Bacteria</taxon>
        <taxon>Pseudomonadati</taxon>
        <taxon>Pseudomonadota</taxon>
        <taxon>Gammaproteobacteria</taxon>
        <taxon>Thiotrichales</taxon>
        <taxon>Thiotrichaceae</taxon>
        <taxon>Beggiatoa</taxon>
    </lineage>
</organism>
<evidence type="ECO:0000313" key="1">
    <source>
        <dbReference type="EMBL" id="AUI70690.2"/>
    </source>
</evidence>
<dbReference type="InterPro" id="IPR025911">
    <property type="entry name" value="ToxN/AbiQ_toxin"/>
</dbReference>
<dbReference type="EMBL" id="CP018889">
    <property type="protein sequence ID" value="AUI70690.2"/>
    <property type="molecule type" value="Genomic_DNA"/>
</dbReference>
<dbReference type="OrthoDB" id="7069349at2"/>
<gene>
    <name evidence="1" type="ORF">BLE401_17260</name>
</gene>
<sequence>MSWSFRSFLKAAFIIKPLFCFCGVSFMMRLYQVETLYVEYLKKFDGKILNNEKNNNTRPYIGVVFEINNFKYYVPLSSPKNKHHSWKDRLDFVRLEDGNILIAVLNINNMIPVPPSEITELDINNESEPYRSLLNKEYLLIKKKEAKIIKNSQNIYEKVVVKQDSHYAKICCNFSLLEQKCLEFSKN</sequence>
<accession>A0A2N9YJN0</accession>
<proteinExistence type="predicted"/>
<dbReference type="Gene3D" id="3.10.129.130">
    <property type="match status" value="1"/>
</dbReference>
<evidence type="ECO:0000313" key="2">
    <source>
        <dbReference type="Proteomes" id="UP000234271"/>
    </source>
</evidence>
<dbReference type="Pfam" id="PF13958">
    <property type="entry name" value="ToxN_toxin"/>
    <property type="match status" value="1"/>
</dbReference>
<dbReference type="GO" id="GO:0004521">
    <property type="term" value="F:RNA endonuclease activity"/>
    <property type="evidence" value="ECO:0007669"/>
    <property type="project" value="InterPro"/>
</dbReference>
<dbReference type="RefSeq" id="WP_145917070.1">
    <property type="nucleotide sequence ID" value="NZ_CP012373.2"/>
</dbReference>
<reference evidence="2" key="1">
    <citation type="submission" date="2016-12" db="EMBL/GenBank/DDBJ databases">
        <title>Complete Genome Sequence of Beggiatoa leptomitiformis D-401.</title>
        <authorList>
            <person name="Fomenkov A."/>
            <person name="Vincze T."/>
            <person name="Grabovich M."/>
            <person name="Anton B.P."/>
            <person name="Dubinina G."/>
            <person name="Orlova M."/>
            <person name="Belousova E."/>
            <person name="Roberts R.J."/>
        </authorList>
    </citation>
    <scope>NUCLEOTIDE SEQUENCE [LARGE SCALE GENOMIC DNA]</scope>
    <source>
        <strain evidence="2">D-401</strain>
    </source>
</reference>
<dbReference type="Proteomes" id="UP000234271">
    <property type="component" value="Chromosome"/>
</dbReference>
<dbReference type="InterPro" id="IPR053735">
    <property type="entry name" value="Type_III_TA_endoRNase"/>
</dbReference>
<dbReference type="GO" id="GO:0003723">
    <property type="term" value="F:RNA binding"/>
    <property type="evidence" value="ECO:0007669"/>
    <property type="project" value="InterPro"/>
</dbReference>
<protein>
    <submittedName>
        <fullName evidence="1">Type III toxin-antitoxin system ToxN/AbiQ family toxin</fullName>
    </submittedName>
</protein>
<keyword evidence="2" id="KW-1185">Reference proteome</keyword>
<name>A0A2N9YJN0_9GAMM</name>
<dbReference type="AlphaFoldDB" id="A0A2N9YJN0"/>